<gene>
    <name evidence="1" type="ORF">DAPPUDRAFT_261933</name>
</gene>
<sequence>MAHRHIVAKGSNVEAHTPNQPMWEMSLERSFLLEKRNKNLKVEPDNQDVTIKDLFLCSVKDVLEMPNSIENKRLKENGLGYQYDVRFPVSASSADVRAIFAREFPRRSEVQAYYVCSKGPGTSNRLAIKNYSIPSHPVQKFGLFS</sequence>
<dbReference type="AlphaFoldDB" id="E9HLZ1"/>
<accession>E9HLZ1</accession>
<dbReference type="PhylomeDB" id="E9HLZ1"/>
<proteinExistence type="predicted"/>
<protein>
    <submittedName>
        <fullName evidence="1">Uncharacterized protein</fullName>
    </submittedName>
</protein>
<evidence type="ECO:0000313" key="2">
    <source>
        <dbReference type="Proteomes" id="UP000000305"/>
    </source>
</evidence>
<organism evidence="1 2">
    <name type="scientific">Daphnia pulex</name>
    <name type="common">Water flea</name>
    <dbReference type="NCBI Taxonomy" id="6669"/>
    <lineage>
        <taxon>Eukaryota</taxon>
        <taxon>Metazoa</taxon>
        <taxon>Ecdysozoa</taxon>
        <taxon>Arthropoda</taxon>
        <taxon>Crustacea</taxon>
        <taxon>Branchiopoda</taxon>
        <taxon>Diplostraca</taxon>
        <taxon>Cladocera</taxon>
        <taxon>Anomopoda</taxon>
        <taxon>Daphniidae</taxon>
        <taxon>Daphnia</taxon>
    </lineage>
</organism>
<reference evidence="1 2" key="1">
    <citation type="journal article" date="2011" name="Science">
        <title>The ecoresponsive genome of Daphnia pulex.</title>
        <authorList>
            <person name="Colbourne J.K."/>
            <person name="Pfrender M.E."/>
            <person name="Gilbert D."/>
            <person name="Thomas W.K."/>
            <person name="Tucker A."/>
            <person name="Oakley T.H."/>
            <person name="Tokishita S."/>
            <person name="Aerts A."/>
            <person name="Arnold G.J."/>
            <person name="Basu M.K."/>
            <person name="Bauer D.J."/>
            <person name="Caceres C.E."/>
            <person name="Carmel L."/>
            <person name="Casola C."/>
            <person name="Choi J.H."/>
            <person name="Detter J.C."/>
            <person name="Dong Q."/>
            <person name="Dusheyko S."/>
            <person name="Eads B.D."/>
            <person name="Frohlich T."/>
            <person name="Geiler-Samerotte K.A."/>
            <person name="Gerlach D."/>
            <person name="Hatcher P."/>
            <person name="Jogdeo S."/>
            <person name="Krijgsveld J."/>
            <person name="Kriventseva E.V."/>
            <person name="Kultz D."/>
            <person name="Laforsch C."/>
            <person name="Lindquist E."/>
            <person name="Lopez J."/>
            <person name="Manak J.R."/>
            <person name="Muller J."/>
            <person name="Pangilinan J."/>
            <person name="Patwardhan R.P."/>
            <person name="Pitluck S."/>
            <person name="Pritham E.J."/>
            <person name="Rechtsteiner A."/>
            <person name="Rho M."/>
            <person name="Rogozin I.B."/>
            <person name="Sakarya O."/>
            <person name="Salamov A."/>
            <person name="Schaack S."/>
            <person name="Shapiro H."/>
            <person name="Shiga Y."/>
            <person name="Skalitzky C."/>
            <person name="Smith Z."/>
            <person name="Souvorov A."/>
            <person name="Sung W."/>
            <person name="Tang Z."/>
            <person name="Tsuchiya D."/>
            <person name="Tu H."/>
            <person name="Vos H."/>
            <person name="Wang M."/>
            <person name="Wolf Y.I."/>
            <person name="Yamagata H."/>
            <person name="Yamada T."/>
            <person name="Ye Y."/>
            <person name="Shaw J.R."/>
            <person name="Andrews J."/>
            <person name="Crease T.J."/>
            <person name="Tang H."/>
            <person name="Lucas S.M."/>
            <person name="Robertson H.M."/>
            <person name="Bork P."/>
            <person name="Koonin E.V."/>
            <person name="Zdobnov E.M."/>
            <person name="Grigoriev I.V."/>
            <person name="Lynch M."/>
            <person name="Boore J.L."/>
        </authorList>
    </citation>
    <scope>NUCLEOTIDE SEQUENCE [LARGE SCALE GENOMIC DNA]</scope>
</reference>
<dbReference type="Proteomes" id="UP000000305">
    <property type="component" value="Unassembled WGS sequence"/>
</dbReference>
<dbReference type="HOGENOM" id="CLU_1788777_0_0_1"/>
<dbReference type="OrthoDB" id="10579868at2759"/>
<dbReference type="KEGG" id="dpx:DAPPUDRAFT_261933"/>
<name>E9HLZ1_DAPPU</name>
<evidence type="ECO:0000313" key="1">
    <source>
        <dbReference type="EMBL" id="EFX67244.1"/>
    </source>
</evidence>
<dbReference type="InParanoid" id="E9HLZ1"/>
<keyword evidence="2" id="KW-1185">Reference proteome</keyword>
<dbReference type="EMBL" id="GL732683">
    <property type="protein sequence ID" value="EFX67244.1"/>
    <property type="molecule type" value="Genomic_DNA"/>
</dbReference>